<keyword evidence="2" id="KW-1185">Reference proteome</keyword>
<organism evidence="1 2">
    <name type="scientific">Zarea fungicola</name>
    <dbReference type="NCBI Taxonomy" id="93591"/>
    <lineage>
        <taxon>Eukaryota</taxon>
        <taxon>Fungi</taxon>
        <taxon>Dikarya</taxon>
        <taxon>Ascomycota</taxon>
        <taxon>Pezizomycotina</taxon>
        <taxon>Sordariomycetes</taxon>
        <taxon>Hypocreomycetidae</taxon>
        <taxon>Hypocreales</taxon>
        <taxon>Cordycipitaceae</taxon>
        <taxon>Zarea</taxon>
    </lineage>
</organism>
<evidence type="ECO:0000313" key="1">
    <source>
        <dbReference type="EMBL" id="KAJ2968551.1"/>
    </source>
</evidence>
<gene>
    <name evidence="1" type="ORF">NQ176_g9122</name>
</gene>
<sequence length="333" mass="36188">MTSKQALEALGHAISGSFGTAASTAILAPLDLVTTRLKVQRQLENYGQYNGIIDAFKNILKHEGFSALYNGIGTDVTKSVIDSFLFFGFYNFLRQRGGRSPGILQELAFGSIAGAASRACTAPLSNVVARRQMSPSNDDGETESLGKVLAGMQREGGGIKALWKGYSATLVLTLNPSVTFLLNRRLAGRVIPTLEEDVPAAWVAFVLAALSKSMATALTYPFQMAKTRLQIPSVDLDAEEEKEEEAREPGGQRAKRQTLLARFFAVFDGTIFGMVLRLIKTEGLRALYDGMEGELLKGFFSHGLTMLTKGFFHHMVIHTCIMSRGGPLLKVLS</sequence>
<dbReference type="EMBL" id="JANJQO010001966">
    <property type="protein sequence ID" value="KAJ2968551.1"/>
    <property type="molecule type" value="Genomic_DNA"/>
</dbReference>
<evidence type="ECO:0000313" key="2">
    <source>
        <dbReference type="Proteomes" id="UP001143910"/>
    </source>
</evidence>
<accession>A0ACC1MPL2</accession>
<dbReference type="Proteomes" id="UP001143910">
    <property type="component" value="Unassembled WGS sequence"/>
</dbReference>
<proteinExistence type="predicted"/>
<name>A0ACC1MPL2_9HYPO</name>
<protein>
    <submittedName>
        <fullName evidence="1">Uncharacterized protein</fullName>
    </submittedName>
</protein>
<comment type="caution">
    <text evidence="1">The sequence shown here is derived from an EMBL/GenBank/DDBJ whole genome shotgun (WGS) entry which is preliminary data.</text>
</comment>
<reference evidence="1" key="1">
    <citation type="submission" date="2022-08" db="EMBL/GenBank/DDBJ databases">
        <title>Genome Sequence of Lecanicillium fungicola.</title>
        <authorList>
            <person name="Buettner E."/>
        </authorList>
    </citation>
    <scope>NUCLEOTIDE SEQUENCE</scope>
    <source>
        <strain evidence="1">Babe33</strain>
    </source>
</reference>